<proteinExistence type="predicted"/>
<feature type="compositionally biased region" description="Polar residues" evidence="3">
    <location>
        <begin position="1294"/>
        <end position="1307"/>
    </location>
</feature>
<feature type="region of interest" description="Disordered" evidence="3">
    <location>
        <begin position="323"/>
        <end position="357"/>
    </location>
</feature>
<feature type="compositionally biased region" description="Low complexity" evidence="3">
    <location>
        <begin position="1155"/>
        <end position="1168"/>
    </location>
</feature>
<comment type="subcellular location">
    <subcellularLocation>
        <location evidence="1">Nucleus</location>
    </subcellularLocation>
</comment>
<dbReference type="InterPro" id="IPR011993">
    <property type="entry name" value="PH-like_dom_sf"/>
</dbReference>
<feature type="region of interest" description="Disordered" evidence="3">
    <location>
        <begin position="445"/>
        <end position="473"/>
    </location>
</feature>
<dbReference type="InterPro" id="IPR006887">
    <property type="entry name" value="P4R3-like_central_dom"/>
</dbReference>
<dbReference type="PANTHER" id="PTHR23318:SF0">
    <property type="entry name" value="SERINE_THREONINE-PROTEIN PHOSPHATASE 4 REGULATORY SUBUNIT 3"/>
    <property type="match status" value="1"/>
</dbReference>
<name>A0AAN6G5X9_9BASI</name>
<protein>
    <submittedName>
        <fullName evidence="6">Platinum sensitivity protein</fullName>
    </submittedName>
</protein>
<dbReference type="GO" id="GO:0005654">
    <property type="term" value="C:nucleoplasm"/>
    <property type="evidence" value="ECO:0007669"/>
    <property type="project" value="TreeGrafter"/>
</dbReference>
<dbReference type="Proteomes" id="UP001176521">
    <property type="component" value="Unassembled WGS sequence"/>
</dbReference>
<feature type="compositionally biased region" description="Low complexity" evidence="3">
    <location>
        <begin position="1217"/>
        <end position="1232"/>
    </location>
</feature>
<feature type="compositionally biased region" description="Gly residues" evidence="3">
    <location>
        <begin position="1183"/>
        <end position="1194"/>
    </location>
</feature>
<feature type="compositionally biased region" description="Low complexity" evidence="3">
    <location>
        <begin position="66"/>
        <end position="92"/>
    </location>
</feature>
<feature type="region of interest" description="Disordered" evidence="3">
    <location>
        <begin position="1054"/>
        <end position="1099"/>
    </location>
</feature>
<dbReference type="Gene3D" id="2.30.29.30">
    <property type="entry name" value="Pleckstrin-homology domain (PH domain)/Phosphotyrosine-binding domain (PTB)"/>
    <property type="match status" value="2"/>
</dbReference>
<dbReference type="GO" id="GO:0006974">
    <property type="term" value="P:DNA damage response"/>
    <property type="evidence" value="ECO:0007669"/>
    <property type="project" value="TreeGrafter"/>
</dbReference>
<evidence type="ECO:0000259" key="4">
    <source>
        <dbReference type="Pfam" id="PF04802"/>
    </source>
</evidence>
<feature type="compositionally biased region" description="Gly residues" evidence="3">
    <location>
        <begin position="1318"/>
        <end position="1337"/>
    </location>
</feature>
<feature type="compositionally biased region" description="Low complexity" evidence="3">
    <location>
        <begin position="1068"/>
        <end position="1080"/>
    </location>
</feature>
<dbReference type="Pfam" id="PF22972">
    <property type="entry name" value="EVH1_PP4R3"/>
    <property type="match status" value="1"/>
</dbReference>
<organism evidence="6 7">
    <name type="scientific">Tilletia horrida</name>
    <dbReference type="NCBI Taxonomy" id="155126"/>
    <lineage>
        <taxon>Eukaryota</taxon>
        <taxon>Fungi</taxon>
        <taxon>Dikarya</taxon>
        <taxon>Basidiomycota</taxon>
        <taxon>Ustilaginomycotina</taxon>
        <taxon>Exobasidiomycetes</taxon>
        <taxon>Tilletiales</taxon>
        <taxon>Tilletiaceae</taxon>
        <taxon>Tilletia</taxon>
    </lineage>
</organism>
<evidence type="ECO:0000256" key="1">
    <source>
        <dbReference type="ARBA" id="ARBA00004123"/>
    </source>
</evidence>
<gene>
    <name evidence="6" type="primary">PSY2</name>
    <name evidence="6" type="ORF">OC842_007177</name>
</gene>
<reference evidence="6" key="1">
    <citation type="journal article" date="2023" name="PhytoFront">
        <title>Draft Genome Resources of Seven Strains of Tilletia horrida, Causal Agent of Kernel Smut of Rice.</title>
        <authorList>
            <person name="Khanal S."/>
            <person name="Antony Babu S."/>
            <person name="Zhou X.G."/>
        </authorList>
    </citation>
    <scope>NUCLEOTIDE SEQUENCE</scope>
    <source>
        <strain evidence="6">TX3</strain>
    </source>
</reference>
<evidence type="ECO:0000259" key="5">
    <source>
        <dbReference type="Pfam" id="PF22972"/>
    </source>
</evidence>
<accession>A0AAN6G5X9</accession>
<dbReference type="InterPro" id="IPR051137">
    <property type="entry name" value="PP4R3-like"/>
</dbReference>
<dbReference type="InterPro" id="IPR055236">
    <property type="entry name" value="EVH1_PP4R3"/>
</dbReference>
<feature type="region of interest" description="Disordered" evidence="3">
    <location>
        <begin position="1"/>
        <end position="50"/>
    </location>
</feature>
<feature type="compositionally biased region" description="Polar residues" evidence="3">
    <location>
        <begin position="331"/>
        <end position="343"/>
    </location>
</feature>
<keyword evidence="2" id="KW-0539">Nucleus</keyword>
<feature type="compositionally biased region" description="Low complexity" evidence="3">
    <location>
        <begin position="138"/>
        <end position="147"/>
    </location>
</feature>
<dbReference type="InterPro" id="IPR016024">
    <property type="entry name" value="ARM-type_fold"/>
</dbReference>
<keyword evidence="7" id="KW-1185">Reference proteome</keyword>
<dbReference type="GO" id="GO:0030289">
    <property type="term" value="C:protein phosphatase 4 complex"/>
    <property type="evidence" value="ECO:0007669"/>
    <property type="project" value="TreeGrafter"/>
</dbReference>
<dbReference type="GO" id="GO:0072542">
    <property type="term" value="F:protein phosphatase activator activity"/>
    <property type="evidence" value="ECO:0007669"/>
    <property type="project" value="TreeGrafter"/>
</dbReference>
<feature type="region of interest" description="Disordered" evidence="3">
    <location>
        <begin position="1155"/>
        <end position="1356"/>
    </location>
</feature>
<dbReference type="EMBL" id="JAPDMQ010000830">
    <property type="protein sequence ID" value="KAK0520198.1"/>
    <property type="molecule type" value="Genomic_DNA"/>
</dbReference>
<comment type="caution">
    <text evidence="6">The sequence shown here is derived from an EMBL/GenBank/DDBJ whole genome shotgun (WGS) entry which is preliminary data.</text>
</comment>
<feature type="compositionally biased region" description="Low complexity" evidence="3">
    <location>
        <begin position="20"/>
        <end position="50"/>
    </location>
</feature>
<evidence type="ECO:0000256" key="2">
    <source>
        <dbReference type="ARBA" id="ARBA00023242"/>
    </source>
</evidence>
<evidence type="ECO:0000313" key="6">
    <source>
        <dbReference type="EMBL" id="KAK0520198.1"/>
    </source>
</evidence>
<feature type="compositionally biased region" description="Low complexity" evidence="3">
    <location>
        <begin position="1089"/>
        <end position="1099"/>
    </location>
</feature>
<feature type="domain" description="Serine/threonine-protein phosphatase 4 regulatory subunit 3-like central" evidence="4">
    <location>
        <begin position="503"/>
        <end position="1007"/>
    </location>
</feature>
<feature type="compositionally biased region" description="Low complexity" evidence="3">
    <location>
        <begin position="454"/>
        <end position="467"/>
    </location>
</feature>
<sequence>MPALGDVALLAPQSGDVAGPSSSSSSSTTAPAPATPAATATTATKTTTAAAASRLGADSIPTAAEDAASVPLSASAADPSSPSSGSAEGLASTGPADTGAGEAQPADASASASTSMDVDADADADANGEITGDDGAPQPFQGMQQQQDIANSSILSPTSTVCRGSYHQCGTARRVKVYELQNDSWFDRGTGYCAGVYDELRDEALLVARKEEACTLLARNASTPVMSTPLAAVSALTEAGGLDSSAAVAAAAAAAASASATGTDAELRPSVPASTSALDAAVAGGFDASIPESGNLIPSALLTSGSSAEKAAMAAAGAAEGVPAKGGSAAEATSLQPDDTSSGVPGPSMGGDAGSLSDVKPFDSEYVIVVSEDLNTDDVILKSRVLRDDVYQRQAETLVVWTEADGTDMALSFQEAEGCHELWEFLTEVQKHFILVDSRGGADAYMLDPDGDDSPTGTPNPNSPTHTLGFGPGSMDDLAQTLENFNLPEPKLATLSQIELKLKDAASKGQAVRDRVAEWLLRENYIKKLLPVFQDAEELEVLDSLHLLCTIIQSILMLNDNAIFEHILQDDVFLGVVGMLEYDPEYPRSKASYRDYLSDPSRYRKVVEIKDEGIVRKIHQTYRLLYLKDVILARVLDDPTFSILNSFVFYNQVDIVSYCISNEGFLTELFEIFSPERKEPDTRKHEAVFFLQQLCAMGKQIQLPNRITLYRTLTEWGLLSVVEYALGQNDQTLRNAAAEVLMTIIEYDANSVRLHILEQADQNTKPLMTVLVDLLHSEEDLGLKTQMAEAVRVLLETNSDGPGATLAAAAAAAQNAAAMGGRAPGPSSDPDKFLTWLYDAEMEHLFSPLKELPDFRFLRGGRQLDLVERSRSALFGHLCDLLSFTMINHSFRSQFFLVSSEVSRRVASLLGAREKHIRLSALRFFKTCLNANNQHTNRYFTKIDLFGAVLGLVATEADRDNLVSSACLEFFDFIRRENMKPVIRHLLDNNAAQLQLLADHPIVGKTFTALALQSHNNSEVIQVEGDNKAEEAEEERRVRDLRRRAGNRAIMDAAEESYFNEDDDEEQSVPAGSSSVSGVPTKTLRRTRSSATRSTASRASTGITKLVDYDDDDEEDLDGLSVASSAGTAVGDAADDGSSAVSAASSSTTLAEASAVPAAAGANGEAGAPTPPRLKRRRSQSGDGSGAGAGGAEGGGDEDALERLAKKTATGSKRRSTAAAAASGDAESKSTGTGTGGAGPEVANGAKRTRSSLGADGSAGKTATKRKKEQPQPPPPQQEEEDEELEGGFIRVDTPTSPTAAKTTNAGRSAGTVAPSSGGPGEKGSGAESGPGAGAGTSNGSKKITLNLKRLGGKSK</sequence>
<evidence type="ECO:0000313" key="7">
    <source>
        <dbReference type="Proteomes" id="UP001176521"/>
    </source>
</evidence>
<feature type="region of interest" description="Disordered" evidence="3">
    <location>
        <begin position="66"/>
        <end position="147"/>
    </location>
</feature>
<feature type="compositionally biased region" description="Acidic residues" evidence="3">
    <location>
        <begin position="1054"/>
        <end position="1067"/>
    </location>
</feature>
<feature type="compositionally biased region" description="Low complexity" evidence="3">
    <location>
        <begin position="106"/>
        <end position="117"/>
    </location>
</feature>
<dbReference type="SUPFAM" id="SSF48371">
    <property type="entry name" value="ARM repeat"/>
    <property type="match status" value="1"/>
</dbReference>
<feature type="domain" description="PP4R3 EVH1-like" evidence="5">
    <location>
        <begin position="358"/>
        <end position="434"/>
    </location>
</feature>
<dbReference type="Pfam" id="PF04802">
    <property type="entry name" value="PP4R3"/>
    <property type="match status" value="1"/>
</dbReference>
<dbReference type="PANTHER" id="PTHR23318">
    <property type="entry name" value="ATP SYNTHASE GAMMA-RELATED"/>
    <property type="match status" value="1"/>
</dbReference>
<evidence type="ECO:0000256" key="3">
    <source>
        <dbReference type="SAM" id="MobiDB-lite"/>
    </source>
</evidence>